<keyword evidence="3" id="KW-1185">Reference proteome</keyword>
<evidence type="ECO:0000313" key="2">
    <source>
        <dbReference type="EMBL" id="KAJ8357660.1"/>
    </source>
</evidence>
<organism evidence="2 3">
    <name type="scientific">Synaphobranchus kaupii</name>
    <name type="common">Kaup's arrowtooth eel</name>
    <dbReference type="NCBI Taxonomy" id="118154"/>
    <lineage>
        <taxon>Eukaryota</taxon>
        <taxon>Metazoa</taxon>
        <taxon>Chordata</taxon>
        <taxon>Craniata</taxon>
        <taxon>Vertebrata</taxon>
        <taxon>Euteleostomi</taxon>
        <taxon>Actinopterygii</taxon>
        <taxon>Neopterygii</taxon>
        <taxon>Teleostei</taxon>
        <taxon>Anguilliformes</taxon>
        <taxon>Synaphobranchidae</taxon>
        <taxon>Synaphobranchus</taxon>
    </lineage>
</organism>
<dbReference type="Proteomes" id="UP001152622">
    <property type="component" value="Chromosome 6"/>
</dbReference>
<gene>
    <name evidence="2" type="ORF">SKAU_G00204540</name>
</gene>
<feature type="region of interest" description="Disordered" evidence="1">
    <location>
        <begin position="95"/>
        <end position="116"/>
    </location>
</feature>
<evidence type="ECO:0000313" key="3">
    <source>
        <dbReference type="Proteomes" id="UP001152622"/>
    </source>
</evidence>
<reference evidence="2" key="1">
    <citation type="journal article" date="2023" name="Science">
        <title>Genome structures resolve the early diversification of teleost fishes.</title>
        <authorList>
            <person name="Parey E."/>
            <person name="Louis A."/>
            <person name="Montfort J."/>
            <person name="Bouchez O."/>
            <person name="Roques C."/>
            <person name="Iampietro C."/>
            <person name="Lluch J."/>
            <person name="Castinel A."/>
            <person name="Donnadieu C."/>
            <person name="Desvignes T."/>
            <person name="Floi Bucao C."/>
            <person name="Jouanno E."/>
            <person name="Wen M."/>
            <person name="Mejri S."/>
            <person name="Dirks R."/>
            <person name="Jansen H."/>
            <person name="Henkel C."/>
            <person name="Chen W.J."/>
            <person name="Zahm M."/>
            <person name="Cabau C."/>
            <person name="Klopp C."/>
            <person name="Thompson A.W."/>
            <person name="Robinson-Rechavi M."/>
            <person name="Braasch I."/>
            <person name="Lecointre G."/>
            <person name="Bobe J."/>
            <person name="Postlethwait J.H."/>
            <person name="Berthelot C."/>
            <person name="Roest Crollius H."/>
            <person name="Guiguen Y."/>
        </authorList>
    </citation>
    <scope>NUCLEOTIDE SEQUENCE</scope>
    <source>
        <strain evidence="2">WJC10195</strain>
    </source>
</reference>
<evidence type="ECO:0000256" key="1">
    <source>
        <dbReference type="SAM" id="MobiDB-lite"/>
    </source>
</evidence>
<dbReference type="EMBL" id="JAINUF010000006">
    <property type="protein sequence ID" value="KAJ8357660.1"/>
    <property type="molecule type" value="Genomic_DNA"/>
</dbReference>
<sequence length="116" mass="11948">MGFAFGTVSIRVPPVAEPGRTTGGVPQGSALIPCKATPQAAAAVAFSARAYSGVFISQPRSRFFFNDTSRPASQEQQVAGPRCKSNGTAALESHVECGSGPWLSPGPIQRSGGQDI</sequence>
<dbReference type="AlphaFoldDB" id="A0A9Q1FG42"/>
<proteinExistence type="predicted"/>
<comment type="caution">
    <text evidence="2">The sequence shown here is derived from an EMBL/GenBank/DDBJ whole genome shotgun (WGS) entry which is preliminary data.</text>
</comment>
<accession>A0A9Q1FG42</accession>
<name>A0A9Q1FG42_SYNKA</name>
<protein>
    <submittedName>
        <fullName evidence="2">Uncharacterized protein</fullName>
    </submittedName>
</protein>